<dbReference type="Proteomes" id="UP001515480">
    <property type="component" value="Unassembled WGS sequence"/>
</dbReference>
<name>A0AB34JKE1_PRYPA</name>
<keyword evidence="2" id="KW-1185">Reference proteome</keyword>
<comment type="caution">
    <text evidence="1">The sequence shown here is derived from an EMBL/GenBank/DDBJ whole genome shotgun (WGS) entry which is preliminary data.</text>
</comment>
<reference evidence="1 2" key="1">
    <citation type="journal article" date="2024" name="Science">
        <title>Giant polyketide synthase enzymes in the biosynthesis of giant marine polyether toxins.</title>
        <authorList>
            <person name="Fallon T.R."/>
            <person name="Shende V.V."/>
            <person name="Wierzbicki I.H."/>
            <person name="Pendleton A.L."/>
            <person name="Watervoot N.F."/>
            <person name="Auber R.P."/>
            <person name="Gonzalez D.J."/>
            <person name="Wisecaver J.H."/>
            <person name="Moore B.S."/>
        </authorList>
    </citation>
    <scope>NUCLEOTIDE SEQUENCE [LARGE SCALE GENOMIC DNA]</scope>
    <source>
        <strain evidence="1 2">12B1</strain>
    </source>
</reference>
<evidence type="ECO:0000313" key="1">
    <source>
        <dbReference type="EMBL" id="KAL1521365.1"/>
    </source>
</evidence>
<dbReference type="AlphaFoldDB" id="A0AB34JKE1"/>
<evidence type="ECO:0000313" key="2">
    <source>
        <dbReference type="Proteomes" id="UP001515480"/>
    </source>
</evidence>
<dbReference type="EMBL" id="JBGBPQ010000007">
    <property type="protein sequence ID" value="KAL1521365.1"/>
    <property type="molecule type" value="Genomic_DNA"/>
</dbReference>
<protein>
    <recommendedName>
        <fullName evidence="3">DNA helicase</fullName>
    </recommendedName>
</protein>
<accession>A0AB34JKE1</accession>
<sequence length="155" mass="16779">MGPAVPKAYAMVINQKLKRQVRLGDTLLYSSLTDDCCAALRSLIVTFAASPLSRDHRLRIVPFSSLGSSPLSPPFVSSFQYLRQLSEVSASEKSLRAPPAEVAVVLGATVKNNGNNRGALVLMDDTHVYTFSAALPLTRLFASPLIRLRLLPALL</sequence>
<organism evidence="1 2">
    <name type="scientific">Prymnesium parvum</name>
    <name type="common">Toxic golden alga</name>
    <dbReference type="NCBI Taxonomy" id="97485"/>
    <lineage>
        <taxon>Eukaryota</taxon>
        <taxon>Haptista</taxon>
        <taxon>Haptophyta</taxon>
        <taxon>Prymnesiophyceae</taxon>
        <taxon>Prymnesiales</taxon>
        <taxon>Prymnesiaceae</taxon>
        <taxon>Prymnesium</taxon>
    </lineage>
</organism>
<gene>
    <name evidence="1" type="ORF">AB1Y20_021032</name>
</gene>
<evidence type="ECO:0008006" key="3">
    <source>
        <dbReference type="Google" id="ProtNLM"/>
    </source>
</evidence>
<proteinExistence type="predicted"/>